<protein>
    <submittedName>
        <fullName evidence="1">CGCAxxGCC motif protein</fullName>
    </submittedName>
</protein>
<organism evidence="1">
    <name type="scientific">uncultured organism</name>
    <dbReference type="NCBI Taxonomy" id="155900"/>
    <lineage>
        <taxon>unclassified sequences</taxon>
        <taxon>environmental samples</taxon>
    </lineage>
</organism>
<dbReference type="Pfam" id="PF09719">
    <property type="entry name" value="C_GCAxxG_C_C"/>
    <property type="match status" value="1"/>
</dbReference>
<dbReference type="NCBIfam" id="TIGR01909">
    <property type="entry name" value="C_GCAxxG_C_C"/>
    <property type="match status" value="1"/>
</dbReference>
<sequence length="162" mass="17987">MTEKIDELQEAAYRNEKKYGNCAQGVCGAFLETYGFPSKDVFKSSCGLYGGVGLYGNSCGALNGAVVVISYLSGRSYDDYNGPTPDDCRDMCKEIVKRFEEEYGSINCRDIQEETIGRSFDFWDEDEAEAFGESSGPEEACPEVVKKSAIWTAEILKEYGYI</sequence>
<evidence type="ECO:0000313" key="1">
    <source>
        <dbReference type="EMBL" id="AGF93368.1"/>
    </source>
</evidence>
<dbReference type="InterPro" id="IPR010181">
    <property type="entry name" value="CGCAxxGCC_motif"/>
</dbReference>
<gene>
    <name evidence="1" type="ORF">FLSS-23_0033</name>
</gene>
<dbReference type="AlphaFoldDB" id="M1QBJ8"/>
<dbReference type="EMBL" id="JX684089">
    <property type="protein sequence ID" value="AGF93368.1"/>
    <property type="molecule type" value="Genomic_DNA"/>
</dbReference>
<accession>M1QBJ8</accession>
<name>M1QBJ8_9ZZZZ</name>
<proteinExistence type="predicted"/>
<reference evidence="1" key="1">
    <citation type="journal article" date="2013" name="Syst. Appl. Microbiol.">
        <title>New insights into the archaeal diversity of a hypersaline microbial mat obtained by a metagenomic approach.</title>
        <authorList>
            <person name="Lopez-Lopez A."/>
            <person name="Richter M."/>
            <person name="Pena A."/>
            <person name="Tamames J."/>
            <person name="Rossello-Mora R."/>
        </authorList>
    </citation>
    <scope>NUCLEOTIDE SEQUENCE</scope>
</reference>